<dbReference type="InterPro" id="IPR047490">
    <property type="entry name" value="SRRM2_cwf21"/>
</dbReference>
<feature type="compositionally biased region" description="Basic and acidic residues" evidence="1">
    <location>
        <begin position="285"/>
        <end position="294"/>
    </location>
</feature>
<dbReference type="AlphaFoldDB" id="A0A8V0X3G7"/>
<name>A0A8V0X3G7_CHICK</name>
<evidence type="ECO:0000256" key="1">
    <source>
        <dbReference type="SAM" id="MobiDB-lite"/>
    </source>
</evidence>
<proteinExistence type="predicted"/>
<feature type="compositionally biased region" description="Basic residues" evidence="1">
    <location>
        <begin position="361"/>
        <end position="371"/>
    </location>
</feature>
<reference evidence="3" key="2">
    <citation type="submission" date="2025-09" db="UniProtKB">
        <authorList>
            <consortium name="Ensembl"/>
        </authorList>
    </citation>
    <scope>IDENTIFICATION</scope>
    <source>
        <strain evidence="3">broiler</strain>
    </source>
</reference>
<feature type="compositionally biased region" description="Basic residues" evidence="1">
    <location>
        <begin position="295"/>
        <end position="331"/>
    </location>
</feature>
<dbReference type="Ensembl" id="ENSGALT00010004031.1">
    <property type="protein sequence ID" value="ENSGALP00010002330.1"/>
    <property type="gene ID" value="ENSGALG00010001767.1"/>
</dbReference>
<feature type="compositionally biased region" description="Low complexity" evidence="1">
    <location>
        <begin position="347"/>
        <end position="360"/>
    </location>
</feature>
<protein>
    <recommendedName>
        <fullName evidence="2">CWF21 domain-containing protein</fullName>
    </recommendedName>
</protein>
<feature type="compositionally biased region" description="Basic residues" evidence="1">
    <location>
        <begin position="435"/>
        <end position="474"/>
    </location>
</feature>
<dbReference type="GeneTree" id="ENSGT00940000161127"/>
<dbReference type="GlyGen" id="A0A8V0X3G7">
    <property type="glycosylation" value="1 site"/>
</dbReference>
<dbReference type="OrthoDB" id="10267305at2759"/>
<feature type="compositionally biased region" description="Low complexity" evidence="1">
    <location>
        <begin position="260"/>
        <end position="269"/>
    </location>
</feature>
<dbReference type="Gene3D" id="6.10.140.420">
    <property type="match status" value="1"/>
</dbReference>
<feature type="compositionally biased region" description="Basic residues" evidence="1">
    <location>
        <begin position="274"/>
        <end position="284"/>
    </location>
</feature>
<accession>A0A8V0X3G7</accession>
<evidence type="ECO:0000313" key="3">
    <source>
        <dbReference type="Ensembl" id="ENSGALP00010002330.1"/>
    </source>
</evidence>
<dbReference type="Pfam" id="PF08312">
    <property type="entry name" value="cwf21"/>
    <property type="match status" value="1"/>
</dbReference>
<feature type="region of interest" description="Disordered" evidence="1">
    <location>
        <begin position="1"/>
        <end position="44"/>
    </location>
</feature>
<feature type="region of interest" description="Disordered" evidence="1">
    <location>
        <begin position="229"/>
        <end position="486"/>
    </location>
</feature>
<dbReference type="PANTHER" id="PTHR34755">
    <property type="entry name" value="SERINE/ARGININE REPETITIVE MATRIX PROTEIN 3-RELATED"/>
    <property type="match status" value="1"/>
</dbReference>
<reference evidence="3" key="1">
    <citation type="submission" date="2025-08" db="UniProtKB">
        <authorList>
            <consortium name="Ensembl"/>
        </authorList>
    </citation>
    <scope>IDENTIFICATION</scope>
    <source>
        <strain evidence="3">broiler</strain>
    </source>
</reference>
<dbReference type="Proteomes" id="UP000000539">
    <property type="component" value="Unassembled WGS sequence"/>
</dbReference>
<dbReference type="PANTHER" id="PTHR34755:SF3">
    <property type="entry name" value="SERINE_ARGININE REPETITIVE MATRIX PROTEIN 2"/>
    <property type="match status" value="1"/>
</dbReference>
<feature type="domain" description="CWF21" evidence="2">
    <location>
        <begin position="144"/>
        <end position="189"/>
    </location>
</feature>
<dbReference type="InterPro" id="IPR052109">
    <property type="entry name" value="SRRM_Domain-Containing"/>
</dbReference>
<keyword evidence="4" id="KW-1185">Reference proteome</keyword>
<sequence>MLGAVVPRTARRRSDSGSGNYNSHRPAPPRVRPPLDRKWRRSRVASPRVASGVRVWRPLLQRGAERSVRCVADSGAEAERGGSAVAMYNGIGLPTPRGSGTNGYVQRNLSALRHKRERAEPRADEELRRADAAALPKRPNRDILDHERKRKVELKCLELSELMEEQGYTESEIQEKVATFRTMLLERDVVLGKEGDAPEQRPTVTETHQLAEAAEQKNERLRAAFGISDTYVDGSAFDPARRKEATPQKAPEAPPPPSAAVPRASSSSPSPSPKQKKKKKKKDRGRSESRSGERKKAKKKKHRSESEAKKRKHRSPSPKTKHKSKEKKRKRSSPEAAAPKPRRDRSSSPGAASSSSSGSSRSRRSRSRHPPRQQPPSEPPEPTAPVSPAAAEPPPQRDASEPPQPRSPSPSPPPKPKAAPLSPPPRPSSPPPRAKSSRPRRSRSPPSRRRSRTRSPPSRRRSRTRSPPSRRARSRTPPPLFCAFYR</sequence>
<evidence type="ECO:0000313" key="4">
    <source>
        <dbReference type="Proteomes" id="UP000000539"/>
    </source>
</evidence>
<dbReference type="CDD" id="cd21375">
    <property type="entry name" value="cwf21_SRRM2"/>
    <property type="match status" value="1"/>
</dbReference>
<dbReference type="SMART" id="SM01115">
    <property type="entry name" value="cwf21"/>
    <property type="match status" value="1"/>
</dbReference>
<feature type="compositionally biased region" description="Pro residues" evidence="1">
    <location>
        <begin position="372"/>
        <end position="433"/>
    </location>
</feature>
<dbReference type="InterPro" id="IPR013170">
    <property type="entry name" value="mRNA_splic_Cwf21_dom"/>
</dbReference>
<dbReference type="GO" id="GO:0005634">
    <property type="term" value="C:nucleus"/>
    <property type="evidence" value="ECO:0007669"/>
    <property type="project" value="UniProtKB-ARBA"/>
</dbReference>
<organism evidence="3 4">
    <name type="scientific">Gallus gallus</name>
    <name type="common">Chicken</name>
    <dbReference type="NCBI Taxonomy" id="9031"/>
    <lineage>
        <taxon>Eukaryota</taxon>
        <taxon>Metazoa</taxon>
        <taxon>Chordata</taxon>
        <taxon>Craniata</taxon>
        <taxon>Vertebrata</taxon>
        <taxon>Euteleostomi</taxon>
        <taxon>Archelosauria</taxon>
        <taxon>Archosauria</taxon>
        <taxon>Dinosauria</taxon>
        <taxon>Saurischia</taxon>
        <taxon>Theropoda</taxon>
        <taxon>Coelurosauria</taxon>
        <taxon>Aves</taxon>
        <taxon>Neognathae</taxon>
        <taxon>Galloanserae</taxon>
        <taxon>Galliformes</taxon>
        <taxon>Phasianidae</taxon>
        <taxon>Phasianinae</taxon>
        <taxon>Gallus</taxon>
    </lineage>
</organism>
<evidence type="ECO:0000259" key="2">
    <source>
        <dbReference type="SMART" id="SM01115"/>
    </source>
</evidence>